<protein>
    <submittedName>
        <fullName evidence="1">Uncharacterized protein</fullName>
    </submittedName>
</protein>
<name>A0A2H3BK07_9AGAR</name>
<reference evidence="2" key="1">
    <citation type="journal article" date="2017" name="Nat. Ecol. Evol.">
        <title>Genome expansion and lineage-specific genetic innovations in the forest pathogenic fungi Armillaria.</title>
        <authorList>
            <person name="Sipos G."/>
            <person name="Prasanna A.N."/>
            <person name="Walter M.C."/>
            <person name="O'Connor E."/>
            <person name="Balint B."/>
            <person name="Krizsan K."/>
            <person name="Kiss B."/>
            <person name="Hess J."/>
            <person name="Varga T."/>
            <person name="Slot J."/>
            <person name="Riley R."/>
            <person name="Boka B."/>
            <person name="Rigling D."/>
            <person name="Barry K."/>
            <person name="Lee J."/>
            <person name="Mihaltcheva S."/>
            <person name="LaButti K."/>
            <person name="Lipzen A."/>
            <person name="Waldron R."/>
            <person name="Moloney N.M."/>
            <person name="Sperisen C."/>
            <person name="Kredics L."/>
            <person name="Vagvoelgyi C."/>
            <person name="Patrignani A."/>
            <person name="Fitzpatrick D."/>
            <person name="Nagy I."/>
            <person name="Doyle S."/>
            <person name="Anderson J.B."/>
            <person name="Grigoriev I.V."/>
            <person name="Gueldener U."/>
            <person name="Muensterkoetter M."/>
            <person name="Nagy L.G."/>
        </authorList>
    </citation>
    <scope>NUCLEOTIDE SEQUENCE [LARGE SCALE GENOMIC DNA]</scope>
    <source>
        <strain evidence="2">28-4</strain>
    </source>
</reference>
<accession>A0A2H3BK07</accession>
<dbReference type="AlphaFoldDB" id="A0A2H3BK07"/>
<proteinExistence type="predicted"/>
<gene>
    <name evidence="1" type="ORF">ARMSODRAFT_67294</name>
</gene>
<sequence length="82" mass="9800">MHVRTWSMPESEMSVFNKYRHKLRMQSWKLSPQKPILLQPFAYSLAVRGIFVNDERRLGLHHKPCLGDFRRTKAPPRSPEWP</sequence>
<dbReference type="Proteomes" id="UP000218334">
    <property type="component" value="Unassembled WGS sequence"/>
</dbReference>
<evidence type="ECO:0000313" key="2">
    <source>
        <dbReference type="Proteomes" id="UP000218334"/>
    </source>
</evidence>
<evidence type="ECO:0000313" key="1">
    <source>
        <dbReference type="EMBL" id="PBK71221.1"/>
    </source>
</evidence>
<keyword evidence="2" id="KW-1185">Reference proteome</keyword>
<dbReference type="EMBL" id="KZ293424">
    <property type="protein sequence ID" value="PBK71221.1"/>
    <property type="molecule type" value="Genomic_DNA"/>
</dbReference>
<organism evidence="1 2">
    <name type="scientific">Armillaria solidipes</name>
    <dbReference type="NCBI Taxonomy" id="1076256"/>
    <lineage>
        <taxon>Eukaryota</taxon>
        <taxon>Fungi</taxon>
        <taxon>Dikarya</taxon>
        <taxon>Basidiomycota</taxon>
        <taxon>Agaricomycotina</taxon>
        <taxon>Agaricomycetes</taxon>
        <taxon>Agaricomycetidae</taxon>
        <taxon>Agaricales</taxon>
        <taxon>Marasmiineae</taxon>
        <taxon>Physalacriaceae</taxon>
        <taxon>Armillaria</taxon>
    </lineage>
</organism>